<keyword evidence="2" id="KW-1185">Reference proteome</keyword>
<dbReference type="AlphaFoldDB" id="A0A4Y2HRK1"/>
<organism evidence="1 2">
    <name type="scientific">Araneus ventricosus</name>
    <name type="common">Orbweaver spider</name>
    <name type="synonym">Epeira ventricosa</name>
    <dbReference type="NCBI Taxonomy" id="182803"/>
    <lineage>
        <taxon>Eukaryota</taxon>
        <taxon>Metazoa</taxon>
        <taxon>Ecdysozoa</taxon>
        <taxon>Arthropoda</taxon>
        <taxon>Chelicerata</taxon>
        <taxon>Arachnida</taxon>
        <taxon>Araneae</taxon>
        <taxon>Araneomorphae</taxon>
        <taxon>Entelegynae</taxon>
        <taxon>Araneoidea</taxon>
        <taxon>Araneidae</taxon>
        <taxon>Araneus</taxon>
    </lineage>
</organism>
<dbReference type="Proteomes" id="UP000499080">
    <property type="component" value="Unassembled WGS sequence"/>
</dbReference>
<gene>
    <name evidence="1" type="ORF">AVEN_228110_1</name>
</gene>
<comment type="caution">
    <text evidence="1">The sequence shown here is derived from an EMBL/GenBank/DDBJ whole genome shotgun (WGS) entry which is preliminary data.</text>
</comment>
<reference evidence="1 2" key="1">
    <citation type="journal article" date="2019" name="Sci. Rep.">
        <title>Orb-weaving spider Araneus ventricosus genome elucidates the spidroin gene catalogue.</title>
        <authorList>
            <person name="Kono N."/>
            <person name="Nakamura H."/>
            <person name="Ohtoshi R."/>
            <person name="Moran D.A.P."/>
            <person name="Shinohara A."/>
            <person name="Yoshida Y."/>
            <person name="Fujiwara M."/>
            <person name="Mori M."/>
            <person name="Tomita M."/>
            <person name="Arakawa K."/>
        </authorList>
    </citation>
    <scope>NUCLEOTIDE SEQUENCE [LARGE SCALE GENOMIC DNA]</scope>
</reference>
<accession>A0A4Y2HRK1</accession>
<sequence>MIGAWNIYPPIHPLLRHWTLKSSGAHWQFEIPSKPMIGVKSSVVKQATTHYHKISVAHVMPCLHHFEPFSRLEPQPLQLSDIQSKPSCGRHRRFEELVSPTFLWRVASSETRCGSQRLRQLRLLKSMLSQRRWSSHEIDSIHLLDHLAPISELQKPPQGELHCCHLSRTNSCQWSLLSKCYG</sequence>
<proteinExistence type="predicted"/>
<dbReference type="EMBL" id="BGPR01002111">
    <property type="protein sequence ID" value="GBM67902.1"/>
    <property type="molecule type" value="Genomic_DNA"/>
</dbReference>
<name>A0A4Y2HRK1_ARAVE</name>
<protein>
    <submittedName>
        <fullName evidence="1">Uncharacterized protein</fullName>
    </submittedName>
</protein>
<evidence type="ECO:0000313" key="2">
    <source>
        <dbReference type="Proteomes" id="UP000499080"/>
    </source>
</evidence>
<evidence type="ECO:0000313" key="1">
    <source>
        <dbReference type="EMBL" id="GBM67902.1"/>
    </source>
</evidence>